<protein>
    <submittedName>
        <fullName evidence="10">Uncharacterized protein LOC108558420</fullName>
    </submittedName>
</protein>
<dbReference type="SUPFAM" id="SSF47095">
    <property type="entry name" value="HMG-box"/>
    <property type="match status" value="1"/>
</dbReference>
<evidence type="ECO:0000256" key="3">
    <source>
        <dbReference type="ARBA" id="ARBA00023125"/>
    </source>
</evidence>
<dbReference type="InterPro" id="IPR052412">
    <property type="entry name" value="CC-Dev_Transcription_Reg"/>
</dbReference>
<evidence type="ECO:0000313" key="9">
    <source>
        <dbReference type="Proteomes" id="UP000695000"/>
    </source>
</evidence>
<sequence>MLNEMNSVSESNRFMWYKSKALDNNKSMNVCSKYSLKGMSVNDIWTKSTFMNNRKTEMNVEMEKTTKMSWSCDNNESTDAVSMNEEVVKVEKEVDHLEEATSTADETVPSPAHHARRPMNAFLIFCKKHRPIVRNKFPNLENRGVTRILGEWWALLDIHDKNPYTNLAKEYKDAFFSANPNFKWYKLPAPPLRTLPTRPNNFKQEPTSPISSVNLHNARAEFTPGKLADESQLGMLSTLLNSNSTFTVKPQEKNVDTTLCNNNNEMENNNREYMTSPVKSGSDKNEPAKPLKKRTLEIIDNKSVQKNIFESPPIETDINVDDDSDARNDFKDTRKSDRKCKGNRYAEFMLNSRLLKTKREKSQEISSIDLNNTIKRLEERILPKADNGKQERTRTSSEQSEPDDYSKSIPSFDLNKRICELTSLSYDRYLERKKESKKRSKFVRNKGDLKHKVEAVKGKQLIGSKKRKNKNNITHLEKTSFECANQFNDELSGLATLATIAAYKEKIPGNVSNT</sequence>
<keyword evidence="5 6" id="KW-0539">Nucleus</keyword>
<feature type="region of interest" description="Disordered" evidence="7">
    <location>
        <begin position="314"/>
        <end position="337"/>
    </location>
</feature>
<reference evidence="10" key="1">
    <citation type="submission" date="2025-08" db="UniProtKB">
        <authorList>
            <consortium name="RefSeq"/>
        </authorList>
    </citation>
    <scope>IDENTIFICATION</scope>
    <source>
        <tissue evidence="10">Whole Larva</tissue>
    </source>
</reference>
<gene>
    <name evidence="10" type="primary">LOC108558420</name>
</gene>
<feature type="compositionally biased region" description="Basic and acidic residues" evidence="7">
    <location>
        <begin position="379"/>
        <end position="395"/>
    </location>
</feature>
<keyword evidence="2" id="KW-0805">Transcription regulation</keyword>
<keyword evidence="4" id="KW-0804">Transcription</keyword>
<keyword evidence="1" id="KW-0597">Phosphoprotein</keyword>
<dbReference type="SMART" id="SM00398">
    <property type="entry name" value="HMG"/>
    <property type="match status" value="1"/>
</dbReference>
<dbReference type="RefSeq" id="XP_017770825.1">
    <property type="nucleotide sequence ID" value="XM_017915336.1"/>
</dbReference>
<keyword evidence="9" id="KW-1185">Reference proteome</keyword>
<feature type="domain" description="HMG box" evidence="8">
    <location>
        <begin position="115"/>
        <end position="183"/>
    </location>
</feature>
<dbReference type="PROSITE" id="PS50118">
    <property type="entry name" value="HMG_BOX_2"/>
    <property type="match status" value="1"/>
</dbReference>
<organism evidence="9 10">
    <name type="scientific">Nicrophorus vespilloides</name>
    <name type="common">Boreal carrion beetle</name>
    <dbReference type="NCBI Taxonomy" id="110193"/>
    <lineage>
        <taxon>Eukaryota</taxon>
        <taxon>Metazoa</taxon>
        <taxon>Ecdysozoa</taxon>
        <taxon>Arthropoda</taxon>
        <taxon>Hexapoda</taxon>
        <taxon>Insecta</taxon>
        <taxon>Pterygota</taxon>
        <taxon>Neoptera</taxon>
        <taxon>Endopterygota</taxon>
        <taxon>Coleoptera</taxon>
        <taxon>Polyphaga</taxon>
        <taxon>Staphyliniformia</taxon>
        <taxon>Silphidae</taxon>
        <taxon>Nicrophorinae</taxon>
        <taxon>Nicrophorus</taxon>
    </lineage>
</organism>
<evidence type="ECO:0000256" key="2">
    <source>
        <dbReference type="ARBA" id="ARBA00023015"/>
    </source>
</evidence>
<dbReference type="PANTHER" id="PTHR13059">
    <property type="entry name" value="HMG-BOX TRANSCRIPTION FACTOR BBX"/>
    <property type="match status" value="1"/>
</dbReference>
<feature type="DNA-binding region" description="HMG box" evidence="6">
    <location>
        <begin position="115"/>
        <end position="183"/>
    </location>
</feature>
<evidence type="ECO:0000256" key="4">
    <source>
        <dbReference type="ARBA" id="ARBA00023163"/>
    </source>
</evidence>
<evidence type="ECO:0000259" key="8">
    <source>
        <dbReference type="PROSITE" id="PS50118"/>
    </source>
</evidence>
<feature type="compositionally biased region" description="Basic and acidic residues" evidence="7">
    <location>
        <begin position="325"/>
        <end position="335"/>
    </location>
</feature>
<dbReference type="InterPro" id="IPR009071">
    <property type="entry name" value="HMG_box_dom"/>
</dbReference>
<dbReference type="InterPro" id="IPR036910">
    <property type="entry name" value="HMG_box_dom_sf"/>
</dbReference>
<keyword evidence="3 6" id="KW-0238">DNA-binding</keyword>
<feature type="region of interest" description="Disordered" evidence="7">
    <location>
        <begin position="379"/>
        <end position="409"/>
    </location>
</feature>
<evidence type="ECO:0000256" key="6">
    <source>
        <dbReference type="PROSITE-ProRule" id="PRU00267"/>
    </source>
</evidence>
<dbReference type="PANTHER" id="PTHR13059:SF10">
    <property type="entry name" value="HMG BOX TRANSCRIPTION FACTOR BBX"/>
    <property type="match status" value="1"/>
</dbReference>
<dbReference type="GeneID" id="108558420"/>
<evidence type="ECO:0000256" key="1">
    <source>
        <dbReference type="ARBA" id="ARBA00022553"/>
    </source>
</evidence>
<accession>A0ABM1M8C5</accession>
<dbReference type="Gene3D" id="1.10.30.10">
    <property type="entry name" value="High mobility group box domain"/>
    <property type="match status" value="1"/>
</dbReference>
<evidence type="ECO:0000256" key="7">
    <source>
        <dbReference type="SAM" id="MobiDB-lite"/>
    </source>
</evidence>
<dbReference type="Pfam" id="PF00505">
    <property type="entry name" value="HMG_box"/>
    <property type="match status" value="1"/>
</dbReference>
<proteinExistence type="predicted"/>
<name>A0ABM1M8C5_NICVS</name>
<evidence type="ECO:0000256" key="5">
    <source>
        <dbReference type="ARBA" id="ARBA00023242"/>
    </source>
</evidence>
<evidence type="ECO:0000313" key="10">
    <source>
        <dbReference type="RefSeq" id="XP_017770825.1"/>
    </source>
</evidence>
<dbReference type="Proteomes" id="UP000695000">
    <property type="component" value="Unplaced"/>
</dbReference>